<proteinExistence type="predicted"/>
<evidence type="ECO:0000313" key="1">
    <source>
        <dbReference type="EMBL" id="KAL3952811.1"/>
    </source>
</evidence>
<name>A0ACC4DBH3_PURLI</name>
<accession>A0ACC4DBH3</accession>
<keyword evidence="2" id="KW-1185">Reference proteome</keyword>
<dbReference type="Proteomes" id="UP001638806">
    <property type="component" value="Unassembled WGS sequence"/>
</dbReference>
<gene>
    <name evidence="1" type="ORF">ACCO45_012754</name>
</gene>
<organism evidence="1 2">
    <name type="scientific">Purpureocillium lilacinum</name>
    <name type="common">Paecilomyces lilacinus</name>
    <dbReference type="NCBI Taxonomy" id="33203"/>
    <lineage>
        <taxon>Eukaryota</taxon>
        <taxon>Fungi</taxon>
        <taxon>Dikarya</taxon>
        <taxon>Ascomycota</taxon>
        <taxon>Pezizomycotina</taxon>
        <taxon>Sordariomycetes</taxon>
        <taxon>Hypocreomycetidae</taxon>
        <taxon>Hypocreales</taxon>
        <taxon>Ophiocordycipitaceae</taxon>
        <taxon>Purpureocillium</taxon>
    </lineage>
</organism>
<evidence type="ECO:0000313" key="2">
    <source>
        <dbReference type="Proteomes" id="UP001638806"/>
    </source>
</evidence>
<reference evidence="1" key="1">
    <citation type="submission" date="2024-12" db="EMBL/GenBank/DDBJ databases">
        <title>Comparative genomics and development of molecular markers within Purpureocillium lilacinum and among Purpureocillium species.</title>
        <authorList>
            <person name="Yeh Z.-Y."/>
            <person name="Ni N.-T."/>
            <person name="Lo P.-H."/>
            <person name="Mushyakhwo K."/>
            <person name="Lin C.-F."/>
            <person name="Nai Y.-S."/>
        </authorList>
    </citation>
    <scope>NUCLEOTIDE SEQUENCE</scope>
    <source>
        <strain evidence="1">NCHU-NPUST-175</strain>
    </source>
</reference>
<dbReference type="EMBL" id="JBGNUJ010000012">
    <property type="protein sequence ID" value="KAL3952811.1"/>
    <property type="molecule type" value="Genomic_DNA"/>
</dbReference>
<comment type="caution">
    <text evidence="1">The sequence shown here is derived from an EMBL/GenBank/DDBJ whole genome shotgun (WGS) entry which is preliminary data.</text>
</comment>
<protein>
    <submittedName>
        <fullName evidence="1">Uncharacterized protein</fullName>
    </submittedName>
</protein>
<sequence length="331" mass="35879">METLLLWLVAVLLVNDSLFGWGYEVKSSSSHHGSWETITDNPTACELWVIIETLVFAPTETGWQRHTDSADASRLTSTSGEESSSSVKQPKGSPALYQVNLTTGQENLVKNPVGDGDRNINAIGYHPAENIIYGVIQTSTGDSNLIAIRADGSSSILDTVPHAMGGRRYNLNVGEITDTGQFYFGTGGKVWWRMDLADPKSDTYRTIVESGTSDSDYAINDWVQVPGTQGSYFYSVGEDTSISPTESILMKWSTSDHTWTIVRRMGHISGKDHWGALYADSNGNMYGSENNSGDIYQFPITAIEAGGTPVFLTAGTPSSRNDGARCHAAGL</sequence>